<accession>A0A0B6F0D0</accession>
<evidence type="ECO:0000313" key="2">
    <source>
        <dbReference type="EMBL" id="AJI78624.1"/>
    </source>
</evidence>
<dbReference type="InterPro" id="IPR007569">
    <property type="entry name" value="DUF559"/>
</dbReference>
<dbReference type="InterPro" id="IPR011335">
    <property type="entry name" value="Restrct_endonuc-II-like"/>
</dbReference>
<proteinExistence type="predicted"/>
<evidence type="ECO:0000259" key="1">
    <source>
        <dbReference type="Pfam" id="PF04480"/>
    </source>
</evidence>
<dbReference type="Pfam" id="PF04480">
    <property type="entry name" value="DUF559"/>
    <property type="match status" value="1"/>
</dbReference>
<organism evidence="2 3">
    <name type="scientific">Corynebacterium singulare</name>
    <dbReference type="NCBI Taxonomy" id="161899"/>
    <lineage>
        <taxon>Bacteria</taxon>
        <taxon>Bacillati</taxon>
        <taxon>Actinomycetota</taxon>
        <taxon>Actinomycetes</taxon>
        <taxon>Mycobacteriales</taxon>
        <taxon>Corynebacteriaceae</taxon>
        <taxon>Corynebacterium</taxon>
    </lineage>
</organism>
<dbReference type="EMBL" id="CP010827">
    <property type="protein sequence ID" value="AJI78624.1"/>
    <property type="molecule type" value="Genomic_DNA"/>
</dbReference>
<feature type="domain" description="DUF559" evidence="1">
    <location>
        <begin position="21"/>
        <end position="112"/>
    </location>
</feature>
<dbReference type="Gene3D" id="3.40.960.10">
    <property type="entry name" value="VSR Endonuclease"/>
    <property type="match status" value="1"/>
</dbReference>
<dbReference type="STRING" id="161899.CSING_05430"/>
<protein>
    <recommendedName>
        <fullName evidence="1">DUF559 domain-containing protein</fullName>
    </recommendedName>
</protein>
<dbReference type="SUPFAM" id="SSF52980">
    <property type="entry name" value="Restriction endonuclease-like"/>
    <property type="match status" value="1"/>
</dbReference>
<gene>
    <name evidence="2" type="ORF">CSING_05430</name>
</gene>
<evidence type="ECO:0000313" key="3">
    <source>
        <dbReference type="Proteomes" id="UP000031890"/>
    </source>
</evidence>
<dbReference type="Proteomes" id="UP000031890">
    <property type="component" value="Chromosome"/>
</dbReference>
<dbReference type="KEGG" id="csx:CSING_05430"/>
<dbReference type="HOGENOM" id="CLU_1861855_0_0_11"/>
<dbReference type="AlphaFoldDB" id="A0A0B6F0D0"/>
<sequence length="142" mass="16418">MGRVPRKLKEAIRNTPIGTDSQSERKLSRSLRSQGIFPDHNVLIAGYRFDFLIGKLIIEVDGWEYHKRSEIFQADRSKQNAAVAHGYTVLRFTADDIHYHLDDALRLIKATLDLIKGREPTLPACVTQPYWTWHLCLQNLLF</sequence>
<reference evidence="2 3" key="1">
    <citation type="journal article" date="2015" name="Genome Announc.">
        <title>Complete Genome Sequence and Annotation of Corynebacterium singulare DSM 44357, Isolated from a Human Semen Specimen.</title>
        <authorList>
            <person name="Merten M."/>
            <person name="Brinkrolf K."/>
            <person name="Albersmeier A."/>
            <person name="Kutter Y."/>
            <person name="Ruckert C."/>
            <person name="Tauch A."/>
        </authorList>
    </citation>
    <scope>NUCLEOTIDE SEQUENCE [LARGE SCALE GENOMIC DNA]</scope>
    <source>
        <strain evidence="2">IBS B52218</strain>
    </source>
</reference>
<name>A0A0B6F0D0_9CORY</name>